<proteinExistence type="predicted"/>
<name>A0A9P8L949_9PEZI</name>
<evidence type="ECO:0000313" key="2">
    <source>
        <dbReference type="EMBL" id="KAH0556716.1"/>
    </source>
</evidence>
<feature type="compositionally biased region" description="Basic and acidic residues" evidence="1">
    <location>
        <begin position="449"/>
        <end position="460"/>
    </location>
</feature>
<dbReference type="Proteomes" id="UP000750711">
    <property type="component" value="Unassembled WGS sequence"/>
</dbReference>
<gene>
    <name evidence="2" type="ORF">GP486_005492</name>
</gene>
<feature type="compositionally biased region" description="Polar residues" evidence="1">
    <location>
        <begin position="40"/>
        <end position="54"/>
    </location>
</feature>
<reference evidence="2" key="1">
    <citation type="submission" date="2021-03" db="EMBL/GenBank/DDBJ databases">
        <title>Comparative genomics and phylogenomic investigation of the class Geoglossomycetes provide insights into ecological specialization and systematics.</title>
        <authorList>
            <person name="Melie T."/>
            <person name="Pirro S."/>
            <person name="Miller A.N."/>
            <person name="Quandt A."/>
        </authorList>
    </citation>
    <scope>NUCLEOTIDE SEQUENCE</scope>
    <source>
        <strain evidence="2">CAQ_001_2017</strain>
    </source>
</reference>
<accession>A0A9P8L949</accession>
<organism evidence="2 3">
    <name type="scientific">Trichoglossum hirsutum</name>
    <dbReference type="NCBI Taxonomy" id="265104"/>
    <lineage>
        <taxon>Eukaryota</taxon>
        <taxon>Fungi</taxon>
        <taxon>Dikarya</taxon>
        <taxon>Ascomycota</taxon>
        <taxon>Pezizomycotina</taxon>
        <taxon>Geoglossomycetes</taxon>
        <taxon>Geoglossales</taxon>
        <taxon>Geoglossaceae</taxon>
        <taxon>Trichoglossum</taxon>
    </lineage>
</organism>
<dbReference type="EMBL" id="JAGHQM010001035">
    <property type="protein sequence ID" value="KAH0556716.1"/>
    <property type="molecule type" value="Genomic_DNA"/>
</dbReference>
<evidence type="ECO:0000313" key="3">
    <source>
        <dbReference type="Proteomes" id="UP000750711"/>
    </source>
</evidence>
<dbReference type="AlphaFoldDB" id="A0A9P8L949"/>
<sequence>MFSPEDIIRRLDVLRAQVQVMATQNASKATSQRASVAQHMSTQNADTGSVTRPFNETDGEAVSQQIPDFYRGREPKPAPELLTMAQLRTEKKSKDSSSSTLERRLTDQSSPPMLASPRELETQPRRVSARASQSALGRTRRTPAARTTTDVRGARTRDTASPDTGASDIGELVDFETAEQRKSRLEYEKSRIPIATDLKLPLPPNMGKVILTSRDTHLGGWLSNIRPSKPYLNTPFRSINKVVFGFLTQDCEMSERAQEKVSAHPQRQKGAMVYLRITRGKYSESFSLVDTKGQTVPNSIVCHSAEGTPTELQQSLRVLATQANLERYEPYRKSVVLYLHRLAIFEDREVPLFAVDESRDDSEALCEWGRNADQMVRNPLGKKPKVNHDDSSTRSKRLKEGQRESSTKKARRSKGTIPEDSGDENTGPKPNSGNQLATKRKFISTQTDISHEGSFERRDGGASPSRDATIGSDGPSNSSDSAICKVLLEKQ</sequence>
<keyword evidence="3" id="KW-1185">Reference proteome</keyword>
<feature type="compositionally biased region" description="Basic and acidic residues" evidence="1">
    <location>
        <begin position="88"/>
        <end position="106"/>
    </location>
</feature>
<feature type="compositionally biased region" description="Basic and acidic residues" evidence="1">
    <location>
        <begin position="386"/>
        <end position="407"/>
    </location>
</feature>
<feature type="region of interest" description="Disordered" evidence="1">
    <location>
        <begin position="375"/>
        <end position="491"/>
    </location>
</feature>
<comment type="caution">
    <text evidence="2">The sequence shown here is derived from an EMBL/GenBank/DDBJ whole genome shotgun (WGS) entry which is preliminary data.</text>
</comment>
<feature type="compositionally biased region" description="Polar residues" evidence="1">
    <location>
        <begin position="428"/>
        <end position="448"/>
    </location>
</feature>
<protein>
    <submittedName>
        <fullName evidence="2">Uncharacterized protein</fullName>
    </submittedName>
</protein>
<evidence type="ECO:0000256" key="1">
    <source>
        <dbReference type="SAM" id="MobiDB-lite"/>
    </source>
</evidence>
<feature type="region of interest" description="Disordered" evidence="1">
    <location>
        <begin position="40"/>
        <end position="168"/>
    </location>
</feature>